<dbReference type="Gene3D" id="3.40.190.10">
    <property type="entry name" value="Periplasmic binding protein-like II"/>
    <property type="match status" value="1"/>
</dbReference>
<dbReference type="AlphaFoldDB" id="A0A7Y9ICC7"/>
<gene>
    <name evidence="3" type="ORF">BKA15_005642</name>
</gene>
<sequence length="658" mass="73249">MSEPIKNVLSRRNLLVRGGSAALVTATLSGCGFLSTEPERDGGDSNGGGSVDTSVKESPMLAERVEAGDLEPLAERLPKEPLVVEVAELGSYGGTWRSFTQGPGDTAAFQRIAGYEPLLRKDPMVTQNLPGVATAVEASDDATTFTIRLREGLRWSDGEPLTADDLMFVVQDVAGNPDLNPTPPKWLSQDGKLAQAEKVDDYTVKLTFAQPNGLFLDLATHYIDLVAAPKHYASRFHPKYNDKAEQEAKDAGFETWTDYYDGQVNEWESVDCPVLNAWKVTTPLGEGNSVELERNPYYWKTDPEGRQLPYIDKLSYAVVMDPEVMVLKTTSGEVDLMYRHVNVPANKPVFAKSREESGYQISDLTPTSMNTMCVALNLANKNKDHRELYQNKDFRIGLSHAIDRQELITAVWQRQGEPWQAAPTKNSIYYDEEFAKQYTEFDVDTANEHLDKAGIAARDGDGFRTLPNGKNLTITLDVAQAMFSEWSAAAAIIKNMWKAVGIRLNVNAIDRTLFSERVGNEANETDACVWSGDGGAAVEIVEPRWYFPFSSQSFWATPWAEYFASDGASGEKPIDAALQQMELYWQLEKTPDQKAREDLYRQIIAIAKEQFWVIGIASAPAPYVVINNRLKNVQTPIPDTPVYYTPAHANPPTWFIQE</sequence>
<evidence type="ECO:0000313" key="3">
    <source>
        <dbReference type="EMBL" id="NYE74313.1"/>
    </source>
</evidence>
<evidence type="ECO:0000313" key="4">
    <source>
        <dbReference type="Proteomes" id="UP000569914"/>
    </source>
</evidence>
<feature type="region of interest" description="Disordered" evidence="1">
    <location>
        <begin position="34"/>
        <end position="55"/>
    </location>
</feature>
<reference evidence="3 4" key="1">
    <citation type="submission" date="2020-07" db="EMBL/GenBank/DDBJ databases">
        <title>Sequencing the genomes of 1000 actinobacteria strains.</title>
        <authorList>
            <person name="Klenk H.-P."/>
        </authorList>
    </citation>
    <scope>NUCLEOTIDE SEQUENCE [LARGE SCALE GENOMIC DNA]</scope>
    <source>
        <strain evidence="3 4">DSM 22083</strain>
    </source>
</reference>
<proteinExistence type="predicted"/>
<dbReference type="EMBL" id="JACCBU010000001">
    <property type="protein sequence ID" value="NYE74313.1"/>
    <property type="molecule type" value="Genomic_DNA"/>
</dbReference>
<evidence type="ECO:0000259" key="2">
    <source>
        <dbReference type="Pfam" id="PF00496"/>
    </source>
</evidence>
<organism evidence="3 4">
    <name type="scientific">Microlunatus parietis</name>
    <dbReference type="NCBI Taxonomy" id="682979"/>
    <lineage>
        <taxon>Bacteria</taxon>
        <taxon>Bacillati</taxon>
        <taxon>Actinomycetota</taxon>
        <taxon>Actinomycetes</taxon>
        <taxon>Propionibacteriales</taxon>
        <taxon>Propionibacteriaceae</taxon>
        <taxon>Microlunatus</taxon>
    </lineage>
</organism>
<dbReference type="RefSeq" id="WP_179756523.1">
    <property type="nucleotide sequence ID" value="NZ_JACCBU010000001.1"/>
</dbReference>
<accession>A0A7Y9ICC7</accession>
<dbReference type="Pfam" id="PF00496">
    <property type="entry name" value="SBP_bac_5"/>
    <property type="match status" value="1"/>
</dbReference>
<dbReference type="GO" id="GO:1904680">
    <property type="term" value="F:peptide transmembrane transporter activity"/>
    <property type="evidence" value="ECO:0007669"/>
    <property type="project" value="TreeGrafter"/>
</dbReference>
<evidence type="ECO:0000256" key="1">
    <source>
        <dbReference type="SAM" id="MobiDB-lite"/>
    </source>
</evidence>
<dbReference type="PROSITE" id="PS51257">
    <property type="entry name" value="PROKAR_LIPOPROTEIN"/>
    <property type="match status" value="1"/>
</dbReference>
<dbReference type="SUPFAM" id="SSF53850">
    <property type="entry name" value="Periplasmic binding protein-like II"/>
    <property type="match status" value="1"/>
</dbReference>
<protein>
    <submittedName>
        <fullName evidence="3">Peptide/nickel transport system substrate-binding protein</fullName>
    </submittedName>
</protein>
<dbReference type="PANTHER" id="PTHR30290:SF62">
    <property type="entry name" value="OLIGOPEPTIDE ABC TRANSPORTER, PERIPLASMIC OLIGOPEPTIDE-BINDING PROTEIN"/>
    <property type="match status" value="1"/>
</dbReference>
<comment type="caution">
    <text evidence="3">The sequence shown here is derived from an EMBL/GenBank/DDBJ whole genome shotgun (WGS) entry which is preliminary data.</text>
</comment>
<dbReference type="InterPro" id="IPR000914">
    <property type="entry name" value="SBP_5_dom"/>
</dbReference>
<dbReference type="InterPro" id="IPR039424">
    <property type="entry name" value="SBP_5"/>
</dbReference>
<dbReference type="CDD" id="cd08500">
    <property type="entry name" value="PBP2_NikA_DppA_OppA_like_4"/>
    <property type="match status" value="1"/>
</dbReference>
<keyword evidence="4" id="KW-1185">Reference proteome</keyword>
<dbReference type="Gene3D" id="3.10.105.10">
    <property type="entry name" value="Dipeptide-binding Protein, Domain 3"/>
    <property type="match status" value="1"/>
</dbReference>
<name>A0A7Y9ICC7_9ACTN</name>
<dbReference type="Proteomes" id="UP000569914">
    <property type="component" value="Unassembled WGS sequence"/>
</dbReference>
<feature type="domain" description="Solute-binding protein family 5" evidence="2">
    <location>
        <begin position="130"/>
        <end position="530"/>
    </location>
</feature>
<dbReference type="PANTHER" id="PTHR30290">
    <property type="entry name" value="PERIPLASMIC BINDING COMPONENT OF ABC TRANSPORTER"/>
    <property type="match status" value="1"/>
</dbReference>
<dbReference type="GO" id="GO:0015833">
    <property type="term" value="P:peptide transport"/>
    <property type="evidence" value="ECO:0007669"/>
    <property type="project" value="TreeGrafter"/>
</dbReference>